<name>A0A433JCZ8_9PROT</name>
<evidence type="ECO:0000259" key="1">
    <source>
        <dbReference type="Pfam" id="PF06904"/>
    </source>
</evidence>
<evidence type="ECO:0000313" key="2">
    <source>
        <dbReference type="EMBL" id="RUQ74563.1"/>
    </source>
</evidence>
<sequence>MARFFLWTLLLLLIAVSAAVVLVRGGIVTVPDRYDPWAPLDLQAAPNLLTRLKLARLDGDPGQCLAVLGGSRLRFTPAPDRESPAGCALLNTVRVTRSELGFSSGFTATCTLAAAWMLFEIHALQPAAERHFGQRIARIRHLGTFACRNVYGRTEGRRSEHATANAIDVAEFTLEDGTAISLTRDWGRDGSKPAAFLREVRDGACRFFAVVLGPDYNRAHHDHFHLDMGGFRTCR</sequence>
<dbReference type="EMBL" id="RZIJ01000003">
    <property type="protein sequence ID" value="RUQ74563.1"/>
    <property type="molecule type" value="Genomic_DNA"/>
</dbReference>
<reference evidence="2 3" key="1">
    <citation type="submission" date="2018-12" db="EMBL/GenBank/DDBJ databases">
        <authorList>
            <person name="Yang Y."/>
        </authorList>
    </citation>
    <scope>NUCLEOTIDE SEQUENCE [LARGE SCALE GENOMIC DNA]</scope>
    <source>
        <strain evidence="2 3">GSF71</strain>
    </source>
</reference>
<dbReference type="InterPro" id="IPR009683">
    <property type="entry name" value="Extensin-like_C"/>
</dbReference>
<comment type="caution">
    <text evidence="2">The sequence shown here is derived from an EMBL/GenBank/DDBJ whole genome shotgun (WGS) entry which is preliminary data.</text>
</comment>
<feature type="domain" description="Extensin-like C-terminal" evidence="1">
    <location>
        <begin position="63"/>
        <end position="235"/>
    </location>
</feature>
<keyword evidence="3" id="KW-1185">Reference proteome</keyword>
<protein>
    <submittedName>
        <fullName evidence="2">Extensin family protein</fullName>
    </submittedName>
</protein>
<accession>A0A433JCZ8</accession>
<gene>
    <name evidence="2" type="ORF">EJ913_05845</name>
</gene>
<dbReference type="RefSeq" id="WP_126995729.1">
    <property type="nucleotide sequence ID" value="NZ_JBNPXW010000006.1"/>
</dbReference>
<proteinExistence type="predicted"/>
<organism evidence="2 3">
    <name type="scientific">Azospirillum doebereinerae</name>
    <dbReference type="NCBI Taxonomy" id="92933"/>
    <lineage>
        <taxon>Bacteria</taxon>
        <taxon>Pseudomonadati</taxon>
        <taxon>Pseudomonadota</taxon>
        <taxon>Alphaproteobacteria</taxon>
        <taxon>Rhodospirillales</taxon>
        <taxon>Azospirillaceae</taxon>
        <taxon>Azospirillum</taxon>
    </lineage>
</organism>
<dbReference type="AlphaFoldDB" id="A0A433JCZ8"/>
<dbReference type="OrthoDB" id="9809788at2"/>
<dbReference type="Pfam" id="PF06904">
    <property type="entry name" value="Extensin-like_C"/>
    <property type="match status" value="1"/>
</dbReference>
<evidence type="ECO:0000313" key="3">
    <source>
        <dbReference type="Proteomes" id="UP000280346"/>
    </source>
</evidence>
<dbReference type="Proteomes" id="UP000280346">
    <property type="component" value="Unassembled WGS sequence"/>
</dbReference>